<evidence type="ECO:0000259" key="3">
    <source>
        <dbReference type="PROSITE" id="PS51192"/>
    </source>
</evidence>
<evidence type="ECO:0000313" key="5">
    <source>
        <dbReference type="EMBL" id="MXQ65257.1"/>
    </source>
</evidence>
<dbReference type="CDD" id="cd18797">
    <property type="entry name" value="SF2_C_Hrq"/>
    <property type="match status" value="1"/>
</dbReference>
<dbReference type="GO" id="GO:0036297">
    <property type="term" value="P:interstrand cross-link repair"/>
    <property type="evidence" value="ECO:0007669"/>
    <property type="project" value="TreeGrafter"/>
</dbReference>
<dbReference type="PANTHER" id="PTHR47957">
    <property type="entry name" value="ATP-DEPENDENT HELICASE HRQ1"/>
    <property type="match status" value="1"/>
</dbReference>
<dbReference type="SUPFAM" id="SSF52540">
    <property type="entry name" value="P-loop containing nucleoside triphosphate hydrolases"/>
    <property type="match status" value="1"/>
</dbReference>
<organism evidence="5 6">
    <name type="scientific">Actinomadura rayongensis</name>
    <dbReference type="NCBI Taxonomy" id="1429076"/>
    <lineage>
        <taxon>Bacteria</taxon>
        <taxon>Bacillati</taxon>
        <taxon>Actinomycetota</taxon>
        <taxon>Actinomycetes</taxon>
        <taxon>Streptosporangiales</taxon>
        <taxon>Thermomonosporaceae</taxon>
        <taxon>Actinomadura</taxon>
    </lineage>
</organism>
<dbReference type="SMART" id="SM00490">
    <property type="entry name" value="HELICc"/>
    <property type="match status" value="1"/>
</dbReference>
<dbReference type="EMBL" id="WUTW01000002">
    <property type="protein sequence ID" value="MXQ65257.1"/>
    <property type="molecule type" value="Genomic_DNA"/>
</dbReference>
<dbReference type="InterPro" id="IPR027417">
    <property type="entry name" value="P-loop_NTPase"/>
</dbReference>
<dbReference type="NCBIfam" id="TIGR03817">
    <property type="entry name" value="DECH_helic"/>
    <property type="match status" value="1"/>
</dbReference>
<dbReference type="OrthoDB" id="143059at2"/>
<dbReference type="InterPro" id="IPR022307">
    <property type="entry name" value="Helicase_put_actinobac"/>
</dbReference>
<dbReference type="InterPro" id="IPR055227">
    <property type="entry name" value="HRQ1_WHD"/>
</dbReference>
<dbReference type="Pfam" id="PF22982">
    <property type="entry name" value="WHD_HRQ1"/>
    <property type="match status" value="1"/>
</dbReference>
<evidence type="ECO:0000256" key="2">
    <source>
        <dbReference type="ARBA" id="ARBA00022840"/>
    </source>
</evidence>
<dbReference type="Pfam" id="PF00271">
    <property type="entry name" value="Helicase_C"/>
    <property type="match status" value="1"/>
</dbReference>
<dbReference type="PANTHER" id="PTHR47957:SF3">
    <property type="entry name" value="ATP-DEPENDENT HELICASE HRQ1"/>
    <property type="match status" value="1"/>
</dbReference>
<protein>
    <submittedName>
        <fullName evidence="5">DEAD/DEAH box helicase</fullName>
    </submittedName>
</protein>
<dbReference type="Pfam" id="PF09369">
    <property type="entry name" value="MZB"/>
    <property type="match status" value="1"/>
</dbReference>
<dbReference type="PROSITE" id="PS51194">
    <property type="entry name" value="HELICASE_CTER"/>
    <property type="match status" value="1"/>
</dbReference>
<dbReference type="FunFam" id="3.40.50.300:FF:001137">
    <property type="entry name" value="DEAD/DEAH box helicase"/>
    <property type="match status" value="1"/>
</dbReference>
<gene>
    <name evidence="5" type="ORF">GQ466_14555</name>
</gene>
<keyword evidence="5" id="KW-0347">Helicase</keyword>
<keyword evidence="5" id="KW-0378">Hydrolase</keyword>
<dbReference type="InterPro" id="IPR018973">
    <property type="entry name" value="MZB"/>
</dbReference>
<dbReference type="Gene3D" id="3.40.50.300">
    <property type="entry name" value="P-loop containing nucleotide triphosphate hydrolases"/>
    <property type="match status" value="2"/>
</dbReference>
<dbReference type="GO" id="GO:0006289">
    <property type="term" value="P:nucleotide-excision repair"/>
    <property type="evidence" value="ECO:0007669"/>
    <property type="project" value="TreeGrafter"/>
</dbReference>
<accession>A0A6I4W4Z5</accession>
<dbReference type="Pfam" id="PF00270">
    <property type="entry name" value="DEAD"/>
    <property type="match status" value="1"/>
</dbReference>
<dbReference type="RefSeq" id="WP_161103374.1">
    <property type="nucleotide sequence ID" value="NZ_JBHLYI010000010.1"/>
</dbReference>
<dbReference type="Proteomes" id="UP000431901">
    <property type="component" value="Unassembled WGS sequence"/>
</dbReference>
<dbReference type="GO" id="GO:0043138">
    <property type="term" value="F:3'-5' DNA helicase activity"/>
    <property type="evidence" value="ECO:0007669"/>
    <property type="project" value="TreeGrafter"/>
</dbReference>
<dbReference type="InterPro" id="IPR001650">
    <property type="entry name" value="Helicase_C-like"/>
</dbReference>
<evidence type="ECO:0000313" key="6">
    <source>
        <dbReference type="Proteomes" id="UP000431901"/>
    </source>
</evidence>
<feature type="domain" description="Helicase ATP-binding" evidence="3">
    <location>
        <begin position="67"/>
        <end position="245"/>
    </location>
</feature>
<dbReference type="PROSITE" id="PS51192">
    <property type="entry name" value="HELICASE_ATP_BIND_1"/>
    <property type="match status" value="1"/>
</dbReference>
<dbReference type="GO" id="GO:0005524">
    <property type="term" value="F:ATP binding"/>
    <property type="evidence" value="ECO:0007669"/>
    <property type="project" value="UniProtKB-KW"/>
</dbReference>
<dbReference type="InterPro" id="IPR014001">
    <property type="entry name" value="Helicase_ATP-bd"/>
</dbReference>
<name>A0A6I4W4Z5_9ACTN</name>
<reference evidence="5 6" key="1">
    <citation type="submission" date="2019-12" db="EMBL/GenBank/DDBJ databases">
        <title>Nocardia macrotermitis sp. nov. and Nocardia aurantia sp. nov., isolated from the gut of the fungus growing-termite Macrotermes natalensis.</title>
        <authorList>
            <person name="Christine B."/>
            <person name="Rene B."/>
        </authorList>
    </citation>
    <scope>NUCLEOTIDE SEQUENCE [LARGE SCALE GENOMIC DNA]</scope>
    <source>
        <strain evidence="5 6">DSM 102126</strain>
    </source>
</reference>
<dbReference type="AlphaFoldDB" id="A0A6I4W4Z5"/>
<sequence length="779" mass="83349">MGVQRSSSPLDRLLADPSRRARVTHVEHVPARPGRSAAWPTWAPELLVGRLAAAGIEAPWKHQVTAAEHARAGRSVILATGTASGKSLGYLLPAVAAIYDEDAAGTVLYLAPTKALAADQVRALRALRLTRLRAAAYDGDTPRDERTWIRQNANYVLTNPDMLHRSLLPGHARWASFLRRLRYVIVDEAHGYRGVFGSHVAQVLRRLRRVCARYGAEPTFVLASATTSEPAAAASRLVGVPVVAVDDDASPRGPATFALWEPPLTELRGERGAPVRRTATAEAAALLADLVVEDVQTLAFVRSRRGAESVALGAKRALAEAAPELAAQVAAYRAGYLPEERRALEESLRSRTLVGLASTNALELGVDVSGLDAVLVCGWPGTRASLWQQAGRAGRAGQDSLTVLVARDDPLDTFLVHHPRAIFGTPVEATVLDPDNPYVLEPHLCAAAAELPLTAADTELFGPTAAALLPDLVRRGLLRHRPTGWYWTRRERATDLADIRGAGGEPIQVVESGTGRLLGTVDEASAHTTVHEGAVYLHQGESFVVQTLDLDDAVALVSAAEPDYSTTARDVTDIRIVEPLRSASWGAATLNFGTVEVTRQVVAYQMRRVQTGEMVGEKPLDLPPRTLRTRAVWWTLAQPHVEALGDLDVAGAAHAAEHASIGLLPLFATCDRWDIGGVSTALHPDTGLLTVFVYDGHEGGAGFAERGYEDAAEWLHATRDAIASCECMSGCPSCIQSPKCGNGNEPLDKVGALDLLAELLRHAPTPPDQTGSRQGTAPH</sequence>
<keyword evidence="1" id="KW-0547">Nucleotide-binding</keyword>
<proteinExistence type="predicted"/>
<feature type="domain" description="Helicase C-terminal" evidence="4">
    <location>
        <begin position="286"/>
        <end position="438"/>
    </location>
</feature>
<evidence type="ECO:0000256" key="1">
    <source>
        <dbReference type="ARBA" id="ARBA00022741"/>
    </source>
</evidence>
<dbReference type="GO" id="GO:0003676">
    <property type="term" value="F:nucleic acid binding"/>
    <property type="evidence" value="ECO:0007669"/>
    <property type="project" value="InterPro"/>
</dbReference>
<dbReference type="SMART" id="SM00487">
    <property type="entry name" value="DEXDc"/>
    <property type="match status" value="1"/>
</dbReference>
<keyword evidence="6" id="KW-1185">Reference proteome</keyword>
<dbReference type="CDD" id="cd17923">
    <property type="entry name" value="DEXHc_Hrq1-like"/>
    <property type="match status" value="1"/>
</dbReference>
<keyword evidence="2" id="KW-0067">ATP-binding</keyword>
<comment type="caution">
    <text evidence="5">The sequence shown here is derived from an EMBL/GenBank/DDBJ whole genome shotgun (WGS) entry which is preliminary data.</text>
</comment>
<dbReference type="InterPro" id="IPR011545">
    <property type="entry name" value="DEAD/DEAH_box_helicase_dom"/>
</dbReference>
<evidence type="ECO:0000259" key="4">
    <source>
        <dbReference type="PROSITE" id="PS51194"/>
    </source>
</evidence>